<keyword evidence="4" id="KW-0255">Endonuclease</keyword>
<keyword evidence="5" id="KW-0862">Zinc</keyword>
<dbReference type="InterPro" id="IPR036875">
    <property type="entry name" value="Znf_CCHC_sf"/>
</dbReference>
<keyword evidence="9" id="KW-1185">Reference proteome</keyword>
<dbReference type="OrthoDB" id="2194586at2759"/>
<dbReference type="InterPro" id="IPR001878">
    <property type="entry name" value="Znf_CCHC"/>
</dbReference>
<name>A0A9P6GVF7_9MICR</name>
<evidence type="ECO:0000256" key="2">
    <source>
        <dbReference type="ARBA" id="ARBA00022695"/>
    </source>
</evidence>
<dbReference type="SUPFAM" id="SSF57756">
    <property type="entry name" value="Retrovirus zinc finger-like domains"/>
    <property type="match status" value="1"/>
</dbReference>
<reference evidence="8 9" key="1">
    <citation type="journal article" date="2020" name="Genome Biol. Evol.">
        <title>Comparative genomics of strictly vertically transmitted, feminizing microsporidia endosymbionts of amphipod crustaceans.</title>
        <authorList>
            <person name="Cormier A."/>
            <person name="Chebbi M.A."/>
            <person name="Giraud I."/>
            <person name="Wattier R."/>
            <person name="Teixeira M."/>
            <person name="Gilbert C."/>
            <person name="Rigaud T."/>
            <person name="Cordaux R."/>
        </authorList>
    </citation>
    <scope>NUCLEOTIDE SEQUENCE [LARGE SCALE GENOMIC DNA]</scope>
    <source>
        <strain evidence="8 9">Ou3-Ou53</strain>
    </source>
</reference>
<dbReference type="Gene3D" id="3.30.70.270">
    <property type="match status" value="1"/>
</dbReference>
<dbReference type="Pfam" id="PF00098">
    <property type="entry name" value="zf-CCHC"/>
    <property type="match status" value="1"/>
</dbReference>
<dbReference type="Proteomes" id="UP000740883">
    <property type="component" value="Unassembled WGS sequence"/>
</dbReference>
<dbReference type="Gene3D" id="2.40.70.10">
    <property type="entry name" value="Acid Proteases"/>
    <property type="match status" value="1"/>
</dbReference>
<dbReference type="CDD" id="cd00303">
    <property type="entry name" value="retropepsin_like"/>
    <property type="match status" value="1"/>
</dbReference>
<dbReference type="AlphaFoldDB" id="A0A9P6GVF7"/>
<dbReference type="InterPro" id="IPR043502">
    <property type="entry name" value="DNA/RNA_pol_sf"/>
</dbReference>
<protein>
    <submittedName>
        <fullName evidence="8">Transposon Ty3-I Gag-Pol polyprotein</fullName>
    </submittedName>
</protein>
<keyword evidence="6" id="KW-0175">Coiled coil</keyword>
<evidence type="ECO:0000259" key="7">
    <source>
        <dbReference type="PROSITE" id="PS50158"/>
    </source>
</evidence>
<evidence type="ECO:0000256" key="6">
    <source>
        <dbReference type="SAM" id="Coils"/>
    </source>
</evidence>
<evidence type="ECO:0000256" key="1">
    <source>
        <dbReference type="ARBA" id="ARBA00022679"/>
    </source>
</evidence>
<dbReference type="PANTHER" id="PTHR37984">
    <property type="entry name" value="PROTEIN CBG26694"/>
    <property type="match status" value="1"/>
</dbReference>
<organism evidence="8 9">
    <name type="scientific">Nosema granulosis</name>
    <dbReference type="NCBI Taxonomy" id="83296"/>
    <lineage>
        <taxon>Eukaryota</taxon>
        <taxon>Fungi</taxon>
        <taxon>Fungi incertae sedis</taxon>
        <taxon>Microsporidia</taxon>
        <taxon>Nosematidae</taxon>
        <taxon>Nosema</taxon>
    </lineage>
</organism>
<evidence type="ECO:0000313" key="8">
    <source>
        <dbReference type="EMBL" id="KAF9750340.1"/>
    </source>
</evidence>
<evidence type="ECO:0000313" key="9">
    <source>
        <dbReference type="Proteomes" id="UP000740883"/>
    </source>
</evidence>
<dbReference type="PANTHER" id="PTHR37984:SF5">
    <property type="entry name" value="PROTEIN NYNRIN-LIKE"/>
    <property type="match status" value="1"/>
</dbReference>
<evidence type="ECO:0000256" key="5">
    <source>
        <dbReference type="PROSITE-ProRule" id="PRU00047"/>
    </source>
</evidence>
<dbReference type="InterPro" id="IPR021109">
    <property type="entry name" value="Peptidase_aspartic_dom_sf"/>
</dbReference>
<dbReference type="SMART" id="SM00343">
    <property type="entry name" value="ZnF_C2HC"/>
    <property type="match status" value="1"/>
</dbReference>
<gene>
    <name evidence="8" type="primary">TY3B-I_9</name>
    <name evidence="8" type="ORF">NGRA_3454</name>
</gene>
<sequence length="348" mass="40219">NLPDTWEDFKTQIVDLCTEQALESLQRYNNEPWSSYVNRLKEKAVSSKTSGEEVFKKLRRENLPEIFIKLFYSFGVSLDNVAERIKEFEDNAKASNDKYQKNERSYDKKLTVQKDLSKITCYNCNKEGHYATDCTEKNISGSINSLNKDFSPYSLDTDKVKINDLSLIAVFDSGACESVITSKLLKRLGNVRCSPTKKEFRVIDGSVVIVNYIVDLWVDYNDKKIMVTFNVINNEKDETLLLSNTCSKFLRSKRKIPIECCIDTKDHAPISWSRPIKSLRDKRDFENLVDDLEERGIIEKSTSPWLNPTVLVRKKNGSLRFCVDFRRLNDIVDLDGFEIPKIQELITL</sequence>
<feature type="non-terminal residue" evidence="8">
    <location>
        <position position="348"/>
    </location>
</feature>
<keyword evidence="1" id="KW-0808">Transferase</keyword>
<keyword evidence="3" id="KW-0540">Nuclease</keyword>
<dbReference type="PROSITE" id="PS50158">
    <property type="entry name" value="ZF_CCHC"/>
    <property type="match status" value="1"/>
</dbReference>
<keyword evidence="5" id="KW-0863">Zinc-finger</keyword>
<keyword evidence="5" id="KW-0479">Metal-binding</keyword>
<dbReference type="SUPFAM" id="SSF50630">
    <property type="entry name" value="Acid proteases"/>
    <property type="match status" value="1"/>
</dbReference>
<dbReference type="InterPro" id="IPR043128">
    <property type="entry name" value="Rev_trsase/Diguanyl_cyclase"/>
</dbReference>
<dbReference type="Gene3D" id="4.10.60.10">
    <property type="entry name" value="Zinc finger, CCHC-type"/>
    <property type="match status" value="1"/>
</dbReference>
<feature type="coiled-coil region" evidence="6">
    <location>
        <begin position="78"/>
        <end position="105"/>
    </location>
</feature>
<dbReference type="GO" id="GO:0016779">
    <property type="term" value="F:nucleotidyltransferase activity"/>
    <property type="evidence" value="ECO:0007669"/>
    <property type="project" value="UniProtKB-KW"/>
</dbReference>
<evidence type="ECO:0000256" key="3">
    <source>
        <dbReference type="ARBA" id="ARBA00022722"/>
    </source>
</evidence>
<keyword evidence="2" id="KW-0548">Nucleotidyltransferase</keyword>
<feature type="domain" description="CCHC-type" evidence="7">
    <location>
        <begin position="121"/>
        <end position="136"/>
    </location>
</feature>
<dbReference type="EMBL" id="SBJO01001159">
    <property type="protein sequence ID" value="KAF9750340.1"/>
    <property type="molecule type" value="Genomic_DNA"/>
</dbReference>
<dbReference type="GO" id="GO:0003676">
    <property type="term" value="F:nucleic acid binding"/>
    <property type="evidence" value="ECO:0007669"/>
    <property type="project" value="InterPro"/>
</dbReference>
<accession>A0A9P6GVF7</accession>
<dbReference type="Gene3D" id="3.10.10.10">
    <property type="entry name" value="HIV Type 1 Reverse Transcriptase, subunit A, domain 1"/>
    <property type="match status" value="1"/>
</dbReference>
<keyword evidence="4" id="KW-0378">Hydrolase</keyword>
<evidence type="ECO:0000256" key="4">
    <source>
        <dbReference type="ARBA" id="ARBA00022759"/>
    </source>
</evidence>
<dbReference type="GO" id="GO:0008270">
    <property type="term" value="F:zinc ion binding"/>
    <property type="evidence" value="ECO:0007669"/>
    <property type="project" value="UniProtKB-KW"/>
</dbReference>
<proteinExistence type="predicted"/>
<dbReference type="GO" id="GO:0004519">
    <property type="term" value="F:endonuclease activity"/>
    <property type="evidence" value="ECO:0007669"/>
    <property type="project" value="UniProtKB-KW"/>
</dbReference>
<dbReference type="InterPro" id="IPR050951">
    <property type="entry name" value="Retrovirus_Pol_polyprotein"/>
</dbReference>
<feature type="non-terminal residue" evidence="8">
    <location>
        <position position="1"/>
    </location>
</feature>
<comment type="caution">
    <text evidence="8">The sequence shown here is derived from an EMBL/GenBank/DDBJ whole genome shotgun (WGS) entry which is preliminary data.</text>
</comment>
<dbReference type="SUPFAM" id="SSF56672">
    <property type="entry name" value="DNA/RNA polymerases"/>
    <property type="match status" value="1"/>
</dbReference>